<evidence type="ECO:0000313" key="2">
    <source>
        <dbReference type="Proteomes" id="UP001261666"/>
    </source>
</evidence>
<comment type="caution">
    <text evidence="1">The sequence shown here is derived from an EMBL/GenBank/DDBJ whole genome shotgun (WGS) entry which is preliminary data.</text>
</comment>
<gene>
    <name evidence="1" type="ORF">QE364_003903</name>
</gene>
<name>A0ACC6IND6_9ACTN</name>
<keyword evidence="2" id="KW-1185">Reference proteome</keyword>
<organism evidence="1 2">
    <name type="scientific">Nocardioides zeae</name>
    <dbReference type="NCBI Taxonomy" id="1457234"/>
    <lineage>
        <taxon>Bacteria</taxon>
        <taxon>Bacillati</taxon>
        <taxon>Actinomycetota</taxon>
        <taxon>Actinomycetes</taxon>
        <taxon>Propionibacteriales</taxon>
        <taxon>Nocardioidaceae</taxon>
        <taxon>Nocardioides</taxon>
    </lineage>
</organism>
<proteinExistence type="predicted"/>
<accession>A0ACC6IND6</accession>
<sequence>MSEPAVIPPEVAAQFTRWITELQVDVAETVGGVLLRGARVVPVGISQGATSRPTTAAGSLVGFALRNRSEEADVSVTVYLHDGWDDTGDVVLAVSLAPGESVRDWFGPGGLNIAYGLFVHADGPVDGSVFLRGVQ</sequence>
<dbReference type="Proteomes" id="UP001261666">
    <property type="component" value="Unassembled WGS sequence"/>
</dbReference>
<protein>
    <submittedName>
        <fullName evidence="1">Uncharacterized protein</fullName>
    </submittedName>
</protein>
<evidence type="ECO:0000313" key="1">
    <source>
        <dbReference type="EMBL" id="MDR6212172.1"/>
    </source>
</evidence>
<reference evidence="1" key="1">
    <citation type="submission" date="2023-08" db="EMBL/GenBank/DDBJ databases">
        <title>Functional and genomic diversity of the sorghum phyllosphere microbiome.</title>
        <authorList>
            <person name="Shade A."/>
        </authorList>
    </citation>
    <scope>NUCLEOTIDE SEQUENCE</scope>
    <source>
        <strain evidence="1">SORGH_AS_0885</strain>
    </source>
</reference>
<dbReference type="EMBL" id="JAVIZJ010000019">
    <property type="protein sequence ID" value="MDR6212172.1"/>
    <property type="molecule type" value="Genomic_DNA"/>
</dbReference>